<dbReference type="PaxDb" id="246200-SPO2084"/>
<sequence length="171" mass="17904">MSGPGFGGTLGAMRVLIPTLAATVILTGCGPLSIYYREGVSVTRQQSDTLDCEVKALRDAPVANKVQQSPPIFYPGRTVCNAAGQCYTTPGSWAPGSVYTVDVNSGLRARVEQQCMAAKGYAPVELPRCREAVAAQVQPVRGAKLPALGPTSCVVTYQDGSFQVVTPRPAG</sequence>
<keyword evidence="1" id="KW-1133">Transmembrane helix</keyword>
<dbReference type="KEGG" id="sil:SPO2084"/>
<accession>Q5LRP1</accession>
<reference evidence="2 3" key="2">
    <citation type="journal article" date="2014" name="Stand. Genomic Sci.">
        <title>An updated genome annotation for the model marine bacterium Ruegeria pomeroyi DSS-3.</title>
        <authorList>
            <person name="Rivers A.R."/>
            <person name="Smith C.B."/>
            <person name="Moran M.A."/>
        </authorList>
    </citation>
    <scope>GENOME REANNOTATION</scope>
    <source>
        <strain evidence="3">ATCC 700808 / DSM 15171 / DSS-3</strain>
    </source>
</reference>
<reference evidence="2 3" key="1">
    <citation type="journal article" date="2004" name="Nature">
        <title>Genome sequence of Silicibacter pomeroyi reveals adaptations to the marine environment.</title>
        <authorList>
            <person name="Moran M.A."/>
            <person name="Buchan A."/>
            <person name="Gonzalez J.M."/>
            <person name="Heidelberg J.F."/>
            <person name="Whitman W.B."/>
            <person name="Kiene R.P."/>
            <person name="Henriksen J.R."/>
            <person name="King G.M."/>
            <person name="Belas R."/>
            <person name="Fuqua C."/>
            <person name="Brinkac L."/>
            <person name="Lewis M."/>
            <person name="Johri S."/>
            <person name="Weaver B."/>
            <person name="Pai G."/>
            <person name="Eisen J.A."/>
            <person name="Rahe E."/>
            <person name="Sheldon W.M."/>
            <person name="Ye W."/>
            <person name="Miller T.R."/>
            <person name="Carlton J."/>
            <person name="Rasko D.A."/>
            <person name="Paulsen I.T."/>
            <person name="Ren Q."/>
            <person name="Daugherty S.C."/>
            <person name="Deboy R.T."/>
            <person name="Dodson R.J."/>
            <person name="Durkin A.S."/>
            <person name="Madupu R."/>
            <person name="Nelson W.C."/>
            <person name="Sullivan S.A."/>
            <person name="Rosovitz M.J."/>
            <person name="Haft D.H."/>
            <person name="Selengut J."/>
            <person name="Ward N."/>
        </authorList>
    </citation>
    <scope>NUCLEOTIDE SEQUENCE [LARGE SCALE GENOMIC DNA]</scope>
    <source>
        <strain evidence="3">ATCC 700808 / DSM 15171 / DSS-3</strain>
    </source>
</reference>
<dbReference type="Proteomes" id="UP000001023">
    <property type="component" value="Chromosome"/>
</dbReference>
<keyword evidence="1" id="KW-0812">Transmembrane</keyword>
<feature type="transmembrane region" description="Helical" evidence="1">
    <location>
        <begin position="15"/>
        <end position="36"/>
    </location>
</feature>
<protein>
    <submittedName>
        <fullName evidence="2">Uncharacterized protein</fullName>
    </submittedName>
</protein>
<evidence type="ECO:0000313" key="3">
    <source>
        <dbReference type="Proteomes" id="UP000001023"/>
    </source>
</evidence>
<dbReference type="AlphaFoldDB" id="Q5LRP1"/>
<dbReference type="HOGENOM" id="CLU_127647_0_0_5"/>
<organism evidence="2 3">
    <name type="scientific">Ruegeria pomeroyi (strain ATCC 700808 / DSM 15171 / DSS-3)</name>
    <name type="common">Silicibacter pomeroyi</name>
    <dbReference type="NCBI Taxonomy" id="246200"/>
    <lineage>
        <taxon>Bacteria</taxon>
        <taxon>Pseudomonadati</taxon>
        <taxon>Pseudomonadota</taxon>
        <taxon>Alphaproteobacteria</taxon>
        <taxon>Rhodobacterales</taxon>
        <taxon>Roseobacteraceae</taxon>
        <taxon>Ruegeria</taxon>
    </lineage>
</organism>
<name>Q5LRP1_RUEPO</name>
<evidence type="ECO:0000256" key="1">
    <source>
        <dbReference type="SAM" id="Phobius"/>
    </source>
</evidence>
<proteinExistence type="predicted"/>
<dbReference type="eggNOG" id="ENOG5031A3Q">
    <property type="taxonomic scope" value="Bacteria"/>
</dbReference>
<gene>
    <name evidence="2" type="ordered locus">SPO2084</name>
</gene>
<dbReference type="EMBL" id="CP000031">
    <property type="protein sequence ID" value="AAV95355.1"/>
    <property type="molecule type" value="Genomic_DNA"/>
</dbReference>
<evidence type="ECO:0000313" key="2">
    <source>
        <dbReference type="EMBL" id="AAV95355.1"/>
    </source>
</evidence>
<keyword evidence="3" id="KW-1185">Reference proteome</keyword>
<keyword evidence="1" id="KW-0472">Membrane</keyword>
<dbReference type="STRING" id="246200.SPO2084"/>